<dbReference type="Pfam" id="PF16901">
    <property type="entry name" value="DAO_C"/>
    <property type="match status" value="1"/>
</dbReference>
<evidence type="ECO:0000256" key="6">
    <source>
        <dbReference type="ARBA" id="ARBA00023002"/>
    </source>
</evidence>
<keyword evidence="6" id="KW-0560">Oxidoreductase</keyword>
<feature type="domain" description="Alpha-glycerophosphate oxidase C-terminal" evidence="8">
    <location>
        <begin position="411"/>
        <end position="528"/>
    </location>
</feature>
<proteinExistence type="inferred from homology"/>
<dbReference type="AlphaFoldDB" id="A0A6J7RC58"/>
<dbReference type="SUPFAM" id="SSF51905">
    <property type="entry name" value="FAD/NAD(P)-binding domain"/>
    <property type="match status" value="1"/>
</dbReference>
<dbReference type="GO" id="GO:0046168">
    <property type="term" value="P:glycerol-3-phosphate catabolic process"/>
    <property type="evidence" value="ECO:0007669"/>
    <property type="project" value="TreeGrafter"/>
</dbReference>
<evidence type="ECO:0000256" key="1">
    <source>
        <dbReference type="ARBA" id="ARBA00001974"/>
    </source>
</evidence>
<name>A0A6J7RC58_9ZZZZ</name>
<comment type="similarity">
    <text evidence="2">Belongs to the FAD-dependent glycerol-3-phosphate dehydrogenase family.</text>
</comment>
<dbReference type="Gene3D" id="3.30.9.10">
    <property type="entry name" value="D-Amino Acid Oxidase, subunit A, domain 2"/>
    <property type="match status" value="1"/>
</dbReference>
<keyword evidence="5" id="KW-0274">FAD</keyword>
<evidence type="ECO:0000313" key="11">
    <source>
        <dbReference type="EMBL" id="CAB5026344.1"/>
    </source>
</evidence>
<evidence type="ECO:0000256" key="4">
    <source>
        <dbReference type="ARBA" id="ARBA00022798"/>
    </source>
</evidence>
<dbReference type="PRINTS" id="PR01001">
    <property type="entry name" value="FADG3PDH"/>
</dbReference>
<evidence type="ECO:0000313" key="9">
    <source>
        <dbReference type="EMBL" id="CAB4820167.1"/>
    </source>
</evidence>
<evidence type="ECO:0000259" key="7">
    <source>
        <dbReference type="Pfam" id="PF01266"/>
    </source>
</evidence>
<dbReference type="Gene3D" id="1.10.8.870">
    <property type="entry name" value="Alpha-glycerophosphate oxidase, cap domain"/>
    <property type="match status" value="1"/>
</dbReference>
<dbReference type="InterPro" id="IPR038299">
    <property type="entry name" value="DAO_C_sf"/>
</dbReference>
<dbReference type="InterPro" id="IPR000447">
    <property type="entry name" value="G3P_DH_FAD-dep"/>
</dbReference>
<comment type="cofactor">
    <cofactor evidence="1">
        <name>FAD</name>
        <dbReference type="ChEBI" id="CHEBI:57692"/>
    </cofactor>
</comment>
<dbReference type="InterPro" id="IPR036188">
    <property type="entry name" value="FAD/NAD-bd_sf"/>
</dbReference>
<accession>A0A6J7RC58</accession>
<dbReference type="SUPFAM" id="SSF54373">
    <property type="entry name" value="FAD-linked reductases, C-terminal domain"/>
    <property type="match status" value="1"/>
</dbReference>
<evidence type="ECO:0000256" key="2">
    <source>
        <dbReference type="ARBA" id="ARBA00007330"/>
    </source>
</evidence>
<dbReference type="Gene3D" id="3.50.50.60">
    <property type="entry name" value="FAD/NAD(P)-binding domain"/>
    <property type="match status" value="1"/>
</dbReference>
<dbReference type="PROSITE" id="PS00977">
    <property type="entry name" value="FAD_G3PDH_1"/>
    <property type="match status" value="1"/>
</dbReference>
<sequence length="559" mass="60081">MPRFDRSSSLEALKSKTFDLLIIGGGMTGTGVAVDAVTRGLSVALIEKDDFASGTSSKSSKMVHGGLRYLQQREFGLVYENLHERQRLLTNAPHLISPLPFLIPLFGKDGVVSKAVARSYRTALVLYDATGGVRIGKRHKEITRDEVVAHFPSLNVSHLVAGFLYYDARGDDARVALTLARTAADHGAVVANYIKASGFLHDSTGRVTGATVTPNAPGEKGAPFDVNARVVVNAAGVFADEVSWLEEGVVAETITPAKGVHLSVRADRLPCDIAAVIPVPKDKRSIFVVPWEDSPYVYLGTTDTAYEGSLDDPRCNADDVAYILNAVNALTSAELTVDDVTGVWAGLRPLIKAQAGKKVSARTADLSRRHKVETSPEGVVLITGGKWTTYRQMAEDAMDEVAEQLPGVGKCATRSLALHGSPGKKKITLAGLRPEISAYLVHRYGTDASDVATLIADDPSLGEPLISSLPLLGVDAIYAVRCEMALTLSDILSRRTRSQLQNSRAAREIAHKVAELVAHELGWKKTRKEKEIKAFVSLIDDELASAGLPETVRSDKISV</sequence>
<dbReference type="EMBL" id="CAFBPM010000012">
    <property type="protein sequence ID" value="CAB5026344.1"/>
    <property type="molecule type" value="Genomic_DNA"/>
</dbReference>
<keyword evidence="4" id="KW-0319">Glycerol metabolism</keyword>
<gene>
    <name evidence="9" type="ORF">UFOPK3164_00359</name>
    <name evidence="10" type="ORF">UFOPK3427_00098</name>
    <name evidence="11" type="ORF">UFOPK4112_01247</name>
</gene>
<keyword evidence="3" id="KW-0285">Flavoprotein</keyword>
<dbReference type="PANTHER" id="PTHR11985">
    <property type="entry name" value="GLYCEROL-3-PHOSPHATE DEHYDROGENASE"/>
    <property type="match status" value="1"/>
</dbReference>
<dbReference type="EMBL" id="CAFABE010000010">
    <property type="protein sequence ID" value="CAB4820167.1"/>
    <property type="molecule type" value="Genomic_DNA"/>
</dbReference>
<evidence type="ECO:0000313" key="10">
    <source>
        <dbReference type="EMBL" id="CAB4859585.1"/>
    </source>
</evidence>
<organism evidence="11">
    <name type="scientific">freshwater metagenome</name>
    <dbReference type="NCBI Taxonomy" id="449393"/>
    <lineage>
        <taxon>unclassified sequences</taxon>
        <taxon>metagenomes</taxon>
        <taxon>ecological metagenomes</taxon>
    </lineage>
</organism>
<dbReference type="PROSITE" id="PS00978">
    <property type="entry name" value="FAD_G3PDH_2"/>
    <property type="match status" value="1"/>
</dbReference>
<dbReference type="PANTHER" id="PTHR11985:SF35">
    <property type="entry name" value="ANAEROBIC GLYCEROL-3-PHOSPHATE DEHYDROGENASE SUBUNIT A"/>
    <property type="match status" value="1"/>
</dbReference>
<evidence type="ECO:0000256" key="5">
    <source>
        <dbReference type="ARBA" id="ARBA00022827"/>
    </source>
</evidence>
<dbReference type="GO" id="GO:0004368">
    <property type="term" value="F:glycerol-3-phosphate dehydrogenase (quinone) activity"/>
    <property type="evidence" value="ECO:0007669"/>
    <property type="project" value="InterPro"/>
</dbReference>
<reference evidence="11" key="1">
    <citation type="submission" date="2020-05" db="EMBL/GenBank/DDBJ databases">
        <authorList>
            <person name="Chiriac C."/>
            <person name="Salcher M."/>
            <person name="Ghai R."/>
            <person name="Kavagutti S V."/>
        </authorList>
    </citation>
    <scope>NUCLEOTIDE SEQUENCE</scope>
</reference>
<feature type="domain" description="FAD dependent oxidoreductase" evidence="7">
    <location>
        <begin position="19"/>
        <end position="384"/>
    </location>
</feature>
<dbReference type="Pfam" id="PF01266">
    <property type="entry name" value="DAO"/>
    <property type="match status" value="1"/>
</dbReference>
<evidence type="ECO:0000259" key="8">
    <source>
        <dbReference type="Pfam" id="PF16901"/>
    </source>
</evidence>
<dbReference type="GO" id="GO:0006071">
    <property type="term" value="P:glycerol metabolic process"/>
    <property type="evidence" value="ECO:0007669"/>
    <property type="project" value="UniProtKB-KW"/>
</dbReference>
<dbReference type="InterPro" id="IPR031656">
    <property type="entry name" value="DAO_C"/>
</dbReference>
<dbReference type="InterPro" id="IPR006076">
    <property type="entry name" value="FAD-dep_OxRdtase"/>
</dbReference>
<protein>
    <submittedName>
        <fullName evidence="11">Unannotated protein</fullName>
    </submittedName>
</protein>
<dbReference type="EMBL" id="CAFBLT010000001">
    <property type="protein sequence ID" value="CAB4859585.1"/>
    <property type="molecule type" value="Genomic_DNA"/>
</dbReference>
<evidence type="ECO:0000256" key="3">
    <source>
        <dbReference type="ARBA" id="ARBA00022630"/>
    </source>
</evidence>